<name>A0A5J6GNK8_STRKN</name>
<dbReference type="KEGG" id="ska:CP970_41950"/>
<sequence>MSALPGGQRVLHRLALALEVRDALTSRPVTTPLVVRGEGVGRRFVGDDGSGSRGSDGRFLLLFGPHIGDLADLRITDAARRLVPRRLRIPLWSQDDAAADEQVPPGPHLPALSRTLRVWLAPGSAGGPGPGFTVIRGRVAHGSVPVRWPRIAALGPGGIVVGRAHGDERGEFLLPVTGVGTMPPPVLSRIRVDLLVHARGPGGPPPPTERELALDPLADLPQESVPRSSSPPLPADLDNPLLRGAAPPPGYVPSTAPVSSVDVPVGDLLLLRSPLQFSP</sequence>
<dbReference type="AlphaFoldDB" id="A0A5J6GNK8"/>
<reference evidence="2 3" key="1">
    <citation type="submission" date="2017-09" db="EMBL/GenBank/DDBJ databases">
        <authorList>
            <person name="Lee N."/>
            <person name="Cho B.-K."/>
        </authorList>
    </citation>
    <scope>NUCLEOTIDE SEQUENCE [LARGE SCALE GENOMIC DNA]</scope>
    <source>
        <strain evidence="2 3">ATCC 12853</strain>
    </source>
</reference>
<accession>A0A5J6GNK8</accession>
<feature type="region of interest" description="Disordered" evidence="1">
    <location>
        <begin position="221"/>
        <end position="260"/>
    </location>
</feature>
<keyword evidence="3" id="KW-1185">Reference proteome</keyword>
<organism evidence="2 3">
    <name type="scientific">Streptomyces kanamyceticus</name>
    <dbReference type="NCBI Taxonomy" id="1967"/>
    <lineage>
        <taxon>Bacteria</taxon>
        <taxon>Bacillati</taxon>
        <taxon>Actinomycetota</taxon>
        <taxon>Actinomycetes</taxon>
        <taxon>Kitasatosporales</taxon>
        <taxon>Streptomycetaceae</taxon>
        <taxon>Streptomyces</taxon>
    </lineage>
</organism>
<dbReference type="RefSeq" id="WP_055545976.1">
    <property type="nucleotide sequence ID" value="NZ_CP023699.1"/>
</dbReference>
<evidence type="ECO:0000313" key="3">
    <source>
        <dbReference type="Proteomes" id="UP000325529"/>
    </source>
</evidence>
<dbReference type="Proteomes" id="UP000325529">
    <property type="component" value="Chromosome"/>
</dbReference>
<evidence type="ECO:0000313" key="2">
    <source>
        <dbReference type="EMBL" id="QEU96643.1"/>
    </source>
</evidence>
<dbReference type="EMBL" id="CP023699">
    <property type="protein sequence ID" value="QEU96643.1"/>
    <property type="molecule type" value="Genomic_DNA"/>
</dbReference>
<proteinExistence type="predicted"/>
<dbReference type="OrthoDB" id="9151199at2"/>
<evidence type="ECO:0000256" key="1">
    <source>
        <dbReference type="SAM" id="MobiDB-lite"/>
    </source>
</evidence>
<gene>
    <name evidence="2" type="ORF">CP970_41950</name>
</gene>
<protein>
    <submittedName>
        <fullName evidence="2">Uncharacterized protein</fullName>
    </submittedName>
</protein>